<dbReference type="PROSITE" id="PS51186">
    <property type="entry name" value="GNAT"/>
    <property type="match status" value="1"/>
</dbReference>
<dbReference type="InterPro" id="IPR013562">
    <property type="entry name" value="TmcA/NAT10_N"/>
</dbReference>
<evidence type="ECO:0000256" key="1">
    <source>
        <dbReference type="ARBA" id="ARBA00022679"/>
    </source>
</evidence>
<evidence type="ECO:0000256" key="3">
    <source>
        <dbReference type="ARBA" id="ARBA00022741"/>
    </source>
</evidence>
<name>A0A927GVY8_9GAMM</name>
<keyword evidence="2" id="KW-0819">tRNA processing</keyword>
<dbReference type="GO" id="GO:0000049">
    <property type="term" value="F:tRNA binding"/>
    <property type="evidence" value="ECO:0007669"/>
    <property type="project" value="TreeGrafter"/>
</dbReference>
<dbReference type="Gene3D" id="3.40.630.30">
    <property type="match status" value="1"/>
</dbReference>
<dbReference type="InterPro" id="IPR032672">
    <property type="entry name" value="TmcA/NAT10/Kre33"/>
</dbReference>
<feature type="domain" description="N-acetyltransferase" evidence="6">
    <location>
        <begin position="386"/>
        <end position="575"/>
    </location>
</feature>
<dbReference type="GO" id="GO:0005524">
    <property type="term" value="F:ATP binding"/>
    <property type="evidence" value="ECO:0007669"/>
    <property type="project" value="UniProtKB-KW"/>
</dbReference>
<dbReference type="InterPro" id="IPR014001">
    <property type="entry name" value="Helicase_ATP-bd"/>
</dbReference>
<organism evidence="7 8">
    <name type="scientific">Spongiibacter pelagi</name>
    <dbReference type="NCBI Taxonomy" id="2760804"/>
    <lineage>
        <taxon>Bacteria</taxon>
        <taxon>Pseudomonadati</taxon>
        <taxon>Pseudomonadota</taxon>
        <taxon>Gammaproteobacteria</taxon>
        <taxon>Cellvibrionales</taxon>
        <taxon>Spongiibacteraceae</taxon>
        <taxon>Spongiibacter</taxon>
    </lineage>
</organism>
<dbReference type="SMART" id="SM00487">
    <property type="entry name" value="DEXDc"/>
    <property type="match status" value="1"/>
</dbReference>
<accession>A0A927GVY8</accession>
<evidence type="ECO:0000256" key="5">
    <source>
        <dbReference type="ARBA" id="ARBA00023315"/>
    </source>
</evidence>
<reference evidence="7" key="1">
    <citation type="submission" date="2020-09" db="EMBL/GenBank/DDBJ databases">
        <authorList>
            <person name="Yoon J.-W."/>
        </authorList>
    </citation>
    <scope>NUCLEOTIDE SEQUENCE</scope>
    <source>
        <strain evidence="7">KMU-158</strain>
    </source>
</reference>
<dbReference type="CDD" id="cd04301">
    <property type="entry name" value="NAT_SF"/>
    <property type="match status" value="1"/>
</dbReference>
<dbReference type="GO" id="GO:1904812">
    <property type="term" value="P:rRNA acetylation involved in maturation of SSU-rRNA"/>
    <property type="evidence" value="ECO:0007669"/>
    <property type="project" value="TreeGrafter"/>
</dbReference>
<dbReference type="InterPro" id="IPR007807">
    <property type="entry name" value="TcmA/NAT10_helicase"/>
</dbReference>
<dbReference type="GO" id="GO:1990883">
    <property type="term" value="F:18S rRNA cytidine N-acetyltransferase activity"/>
    <property type="evidence" value="ECO:0007669"/>
    <property type="project" value="TreeGrafter"/>
</dbReference>
<dbReference type="InterPro" id="IPR027417">
    <property type="entry name" value="P-loop_NTPase"/>
</dbReference>
<dbReference type="Pfam" id="PF05127">
    <property type="entry name" value="NAT10_TcmA_helicase"/>
    <property type="match status" value="1"/>
</dbReference>
<dbReference type="Pfam" id="PF13718">
    <property type="entry name" value="GNAT_acetyltr_2"/>
    <property type="match status" value="1"/>
</dbReference>
<protein>
    <submittedName>
        <fullName evidence="7">tRNA(Met) cytidine acetyltransferase</fullName>
    </submittedName>
</protein>
<evidence type="ECO:0000256" key="2">
    <source>
        <dbReference type="ARBA" id="ARBA00022694"/>
    </source>
</evidence>
<keyword evidence="1" id="KW-0808">Transferase</keyword>
<keyword evidence="8" id="KW-1185">Reference proteome</keyword>
<sequence>MSKQLLEQLAVDRQQGHRRGLMISDDLVAVQSRFSDLLNQLNAQNSELLSRVLFLGADNPFGFKPAQRGSYLGSESTMVVIDGWQHTAFNEWLAVIDTLKAGGLLVLLCPKLDQWPALYQQQARAANDGSDSHANFIHRLAQLLPSLDAFSTGLPEPSASPWQINLPSEDQQKCVDAVLRCSRGRTGRPLVIRADRGRGKTSALGIAAAKLVLVGKKIVLCSLHRASVQAAFQRFDDTLAAVDKAKLEKLSVSPDRRQWGEAYLQFYSPQGLLDELPEVDLILIDEAAMLPISSLEKLIRHYPRVVLSSTVFGYEGSGRGFDIRLSAFLNAHYPQWRRQYLKQPIRWSETDPLEAALNSLFLLDAGRQFDNEVEQENSLAVDDVQIEVLNAAELSANQTLLKQVFALLVEAHYQTTPQDLVQLMDARQVLVVAHYRQKLVGVCQAFFEGEPDLAQRDPELLSALIRGQRRPKGNLVAQRLCNQFAEDRFFTLPSLRVSRIAVAANYRRFGVGGVLLRALENAAKSVGASFLSSSFAVTAEVLRFWLKQGFTPLYCGERRDTSSGSCSVIVAKALDADSQSLLNFAARQFCANLPMQFIANAELISGEVLGLLIGSSADDAGILCEHDIQNARRFSLGEISLFQARPNLCRALCALPFQHVCGWEWVIELFLLNKPVAQLIAEQKFKGVAELQQALQAFFATLVGQEFNKEPQE</sequence>
<evidence type="ECO:0000259" key="6">
    <source>
        <dbReference type="PROSITE" id="PS51186"/>
    </source>
</evidence>
<dbReference type="InterPro" id="IPR016181">
    <property type="entry name" value="Acyl_CoA_acyltransferase"/>
</dbReference>
<dbReference type="InterPro" id="IPR000182">
    <property type="entry name" value="GNAT_dom"/>
</dbReference>
<dbReference type="EMBL" id="JACXLD010000004">
    <property type="protein sequence ID" value="MBD2859156.1"/>
    <property type="molecule type" value="Genomic_DNA"/>
</dbReference>
<dbReference type="Gene3D" id="3.40.50.11040">
    <property type="match status" value="1"/>
</dbReference>
<evidence type="ECO:0000313" key="8">
    <source>
        <dbReference type="Proteomes" id="UP000610558"/>
    </source>
</evidence>
<dbReference type="PANTHER" id="PTHR10925:SF5">
    <property type="entry name" value="RNA CYTIDINE ACETYLTRANSFERASE"/>
    <property type="match status" value="1"/>
</dbReference>
<keyword evidence="5" id="KW-0012">Acyltransferase</keyword>
<dbReference type="Gene3D" id="3.40.50.300">
    <property type="entry name" value="P-loop containing nucleotide triphosphate hydrolases"/>
    <property type="match status" value="1"/>
</dbReference>
<keyword evidence="4" id="KW-0067">ATP-binding</keyword>
<dbReference type="SUPFAM" id="SSF52540">
    <property type="entry name" value="P-loop containing nucleoside triphosphate hydrolases"/>
    <property type="match status" value="1"/>
</dbReference>
<gene>
    <name evidence="7" type="ORF">IB286_09060</name>
</gene>
<dbReference type="SUPFAM" id="SSF55729">
    <property type="entry name" value="Acyl-CoA N-acyltransferases (Nat)"/>
    <property type="match status" value="1"/>
</dbReference>
<evidence type="ECO:0000313" key="7">
    <source>
        <dbReference type="EMBL" id="MBD2859156.1"/>
    </source>
</evidence>
<proteinExistence type="predicted"/>
<comment type="caution">
    <text evidence="7">The sequence shown here is derived from an EMBL/GenBank/DDBJ whole genome shotgun (WGS) entry which is preliminary data.</text>
</comment>
<dbReference type="Proteomes" id="UP000610558">
    <property type="component" value="Unassembled WGS sequence"/>
</dbReference>
<dbReference type="AlphaFoldDB" id="A0A927GVY8"/>
<keyword evidence="3" id="KW-0547">Nucleotide-binding</keyword>
<evidence type="ECO:0000256" key="4">
    <source>
        <dbReference type="ARBA" id="ARBA00022840"/>
    </source>
</evidence>
<dbReference type="RefSeq" id="WP_190764680.1">
    <property type="nucleotide sequence ID" value="NZ_JACXLD010000004.1"/>
</dbReference>
<dbReference type="Pfam" id="PF08351">
    <property type="entry name" value="TmcA_N"/>
    <property type="match status" value="1"/>
</dbReference>
<dbReference type="PANTHER" id="PTHR10925">
    <property type="entry name" value="N-ACETYLTRANSFERASE 10"/>
    <property type="match status" value="1"/>
</dbReference>
<dbReference type="GO" id="GO:0008033">
    <property type="term" value="P:tRNA processing"/>
    <property type="evidence" value="ECO:0007669"/>
    <property type="project" value="UniProtKB-KW"/>
</dbReference>